<gene>
    <name evidence="10" type="ORF">S03H2_71769</name>
</gene>
<name>X1JJA8_9ZZZZ</name>
<reference evidence="10" key="1">
    <citation type="journal article" date="2014" name="Front. Microbiol.">
        <title>High frequency of phylogenetically diverse reductive dehalogenase-homologous genes in deep subseafloor sedimentary metagenomes.</title>
        <authorList>
            <person name="Kawai M."/>
            <person name="Futagami T."/>
            <person name="Toyoda A."/>
            <person name="Takaki Y."/>
            <person name="Nishi S."/>
            <person name="Hori S."/>
            <person name="Arai W."/>
            <person name="Tsubouchi T."/>
            <person name="Morono Y."/>
            <person name="Uchiyama I."/>
            <person name="Ito T."/>
            <person name="Fujiyama A."/>
            <person name="Inagaki F."/>
            <person name="Takami H."/>
        </authorList>
    </citation>
    <scope>NUCLEOTIDE SEQUENCE</scope>
    <source>
        <strain evidence="10">Expedition CK06-06</strain>
    </source>
</reference>
<evidence type="ECO:0000256" key="3">
    <source>
        <dbReference type="ARBA" id="ARBA00022679"/>
    </source>
</evidence>
<proteinExistence type="inferred from homology"/>
<evidence type="ECO:0000256" key="1">
    <source>
        <dbReference type="ARBA" id="ARBA00005755"/>
    </source>
</evidence>
<keyword evidence="3" id="KW-0808">Transferase</keyword>
<dbReference type="EMBL" id="BARU01048193">
    <property type="protein sequence ID" value="GAH94157.1"/>
    <property type="molecule type" value="Genomic_DNA"/>
</dbReference>
<dbReference type="InterPro" id="IPR004868">
    <property type="entry name" value="DNA-dir_DNA_pol_B_mt/vir"/>
</dbReference>
<dbReference type="GO" id="GO:0006260">
    <property type="term" value="P:DNA replication"/>
    <property type="evidence" value="ECO:0007669"/>
    <property type="project" value="UniProtKB-KW"/>
</dbReference>
<keyword evidence="5" id="KW-0235">DNA replication</keyword>
<comment type="catalytic activity">
    <reaction evidence="8">
        <text>DNA(n) + a 2'-deoxyribonucleoside 5'-triphosphate = DNA(n+1) + diphosphate</text>
        <dbReference type="Rhea" id="RHEA:22508"/>
        <dbReference type="Rhea" id="RHEA-COMP:17339"/>
        <dbReference type="Rhea" id="RHEA-COMP:17340"/>
        <dbReference type="ChEBI" id="CHEBI:33019"/>
        <dbReference type="ChEBI" id="CHEBI:61560"/>
        <dbReference type="ChEBI" id="CHEBI:173112"/>
        <dbReference type="EC" id="2.7.7.7"/>
    </reaction>
</comment>
<dbReference type="InterPro" id="IPR043502">
    <property type="entry name" value="DNA/RNA_pol_sf"/>
</dbReference>
<evidence type="ECO:0000259" key="9">
    <source>
        <dbReference type="Pfam" id="PF03175"/>
    </source>
</evidence>
<evidence type="ECO:0000313" key="10">
    <source>
        <dbReference type="EMBL" id="GAH94157.1"/>
    </source>
</evidence>
<feature type="domain" description="DNA-directed DNA polymerase family B mitochondria/virus" evidence="9">
    <location>
        <begin position="4"/>
        <end position="78"/>
    </location>
</feature>
<evidence type="ECO:0000256" key="4">
    <source>
        <dbReference type="ARBA" id="ARBA00022695"/>
    </source>
</evidence>
<comment type="caution">
    <text evidence="10">The sequence shown here is derived from an EMBL/GenBank/DDBJ whole genome shotgun (WGS) entry which is preliminary data.</text>
</comment>
<dbReference type="InterPro" id="IPR023211">
    <property type="entry name" value="DNA_pol_palm_dom_sf"/>
</dbReference>
<sequence length="82" mass="9675">KFSITKASQAFCAYRFRFMDHKIYIHNDVTVQNLERSAYIGGRVECFRLGKIPGKQFVSMDINSMYPFVMKAEKYPYELVSY</sequence>
<evidence type="ECO:0000256" key="6">
    <source>
        <dbReference type="ARBA" id="ARBA00022932"/>
    </source>
</evidence>
<comment type="similarity">
    <text evidence="1">Belongs to the DNA polymerase type-B family.</text>
</comment>
<dbReference type="GO" id="GO:0003887">
    <property type="term" value="F:DNA-directed DNA polymerase activity"/>
    <property type="evidence" value="ECO:0007669"/>
    <property type="project" value="UniProtKB-KW"/>
</dbReference>
<keyword evidence="6" id="KW-0239">DNA-directed DNA polymerase</keyword>
<dbReference type="Gene3D" id="3.90.1600.10">
    <property type="entry name" value="Palm domain of DNA polymerase"/>
    <property type="match status" value="1"/>
</dbReference>
<dbReference type="Pfam" id="PF03175">
    <property type="entry name" value="DNA_pol_B_2"/>
    <property type="match status" value="1"/>
</dbReference>
<keyword evidence="4" id="KW-0548">Nucleotidyltransferase</keyword>
<dbReference type="SUPFAM" id="SSF56672">
    <property type="entry name" value="DNA/RNA polymerases"/>
    <property type="match status" value="1"/>
</dbReference>
<organism evidence="10">
    <name type="scientific">marine sediment metagenome</name>
    <dbReference type="NCBI Taxonomy" id="412755"/>
    <lineage>
        <taxon>unclassified sequences</taxon>
        <taxon>metagenomes</taxon>
        <taxon>ecological metagenomes</taxon>
    </lineage>
</organism>
<keyword evidence="7" id="KW-0238">DNA-binding</keyword>
<evidence type="ECO:0000256" key="5">
    <source>
        <dbReference type="ARBA" id="ARBA00022705"/>
    </source>
</evidence>
<dbReference type="EC" id="2.7.7.7" evidence="2"/>
<feature type="non-terminal residue" evidence="10">
    <location>
        <position position="1"/>
    </location>
</feature>
<dbReference type="AlphaFoldDB" id="X1JJA8"/>
<evidence type="ECO:0000256" key="2">
    <source>
        <dbReference type="ARBA" id="ARBA00012417"/>
    </source>
</evidence>
<evidence type="ECO:0000256" key="8">
    <source>
        <dbReference type="ARBA" id="ARBA00049244"/>
    </source>
</evidence>
<feature type="non-terminal residue" evidence="10">
    <location>
        <position position="82"/>
    </location>
</feature>
<protein>
    <recommendedName>
        <fullName evidence="2">DNA-directed DNA polymerase</fullName>
        <ecNumber evidence="2">2.7.7.7</ecNumber>
    </recommendedName>
</protein>
<dbReference type="GO" id="GO:0003677">
    <property type="term" value="F:DNA binding"/>
    <property type="evidence" value="ECO:0007669"/>
    <property type="project" value="UniProtKB-KW"/>
</dbReference>
<accession>X1JJA8</accession>
<evidence type="ECO:0000256" key="7">
    <source>
        <dbReference type="ARBA" id="ARBA00023125"/>
    </source>
</evidence>
<dbReference type="GO" id="GO:0000166">
    <property type="term" value="F:nucleotide binding"/>
    <property type="evidence" value="ECO:0007669"/>
    <property type="project" value="InterPro"/>
</dbReference>